<feature type="binding site" evidence="3">
    <location>
        <position position="178"/>
    </location>
    <ligand>
        <name>Cu cation</name>
        <dbReference type="ChEBI" id="CHEBI:23378"/>
    </ligand>
</feature>
<dbReference type="PANTHER" id="PTHR12151">
    <property type="entry name" value="ELECTRON TRANSPORT PROTIN SCO1/SENC FAMILY MEMBER"/>
    <property type="match status" value="1"/>
</dbReference>
<feature type="binding site" evidence="3">
    <location>
        <position position="92"/>
    </location>
    <ligand>
        <name>Cu cation</name>
        <dbReference type="ChEBI" id="CHEBI:23378"/>
    </ligand>
</feature>
<dbReference type="GO" id="GO:0046872">
    <property type="term" value="F:metal ion binding"/>
    <property type="evidence" value="ECO:0007669"/>
    <property type="project" value="UniProtKB-KW"/>
</dbReference>
<evidence type="ECO:0000256" key="2">
    <source>
        <dbReference type="ARBA" id="ARBA00023008"/>
    </source>
</evidence>
<evidence type="ECO:0000313" key="5">
    <source>
        <dbReference type="EMBL" id="GCB92403.1"/>
    </source>
</evidence>
<evidence type="ECO:0000256" key="3">
    <source>
        <dbReference type="PIRSR" id="PIRSR603782-1"/>
    </source>
</evidence>
<comment type="similarity">
    <text evidence="1">Belongs to the SCO1/2 family.</text>
</comment>
<reference evidence="5 6" key="1">
    <citation type="journal article" date="2019" name="Microbiol. Resour. Announc.">
        <title>Draft Genome Sequence of the Most Traditional epsilon-Poly-l-Lysine Producer, Streptomyces albulus NBRC14147.</title>
        <authorList>
            <person name="Yamanaka K."/>
            <person name="Hamano Y."/>
        </authorList>
    </citation>
    <scope>NUCLEOTIDE SEQUENCE [LARGE SCALE GENOMIC DNA]</scope>
    <source>
        <strain evidence="5 6">NBRC 14147</strain>
    </source>
</reference>
<dbReference type="AlphaFoldDB" id="A0A059W654"/>
<dbReference type="eggNOG" id="COG1999">
    <property type="taxonomic scope" value="Bacteria"/>
</dbReference>
<dbReference type="RefSeq" id="WP_016573589.1">
    <property type="nucleotide sequence ID" value="NZ_BHXC01000006.1"/>
</dbReference>
<dbReference type="PROSITE" id="PS51257">
    <property type="entry name" value="PROKAR_LIPOPROTEIN"/>
    <property type="match status" value="1"/>
</dbReference>
<dbReference type="EMBL" id="BHXC01000006">
    <property type="protein sequence ID" value="GCB92403.1"/>
    <property type="molecule type" value="Genomic_DNA"/>
</dbReference>
<evidence type="ECO:0000313" key="6">
    <source>
        <dbReference type="Proteomes" id="UP000288351"/>
    </source>
</evidence>
<accession>A0A059W654</accession>
<dbReference type="PROSITE" id="PS51352">
    <property type="entry name" value="THIOREDOXIN_2"/>
    <property type="match status" value="1"/>
</dbReference>
<dbReference type="Pfam" id="PF02630">
    <property type="entry name" value="SCO1-SenC"/>
    <property type="match status" value="1"/>
</dbReference>
<comment type="caution">
    <text evidence="5">The sequence shown here is derived from an EMBL/GenBank/DDBJ whole genome shotgun (WGS) entry which is preliminary data.</text>
</comment>
<name>A0A059W654_STRNR</name>
<keyword evidence="2 3" id="KW-0186">Copper</keyword>
<sequence length="218" mass="23139">MRRRKLLLSALGAAAALGLTLTACGSGDGSDQPVAQVSGGTAAKPIVTLDSPMEKPDLSLTDSDGKPYDLLEKTKGHPTLIYFGYTNCPDVCPTTMANIAVAVKQLPAAERSDLRVVFVTSDPERDTPAQLKKWLGGINKDFIGLTGPFNKIQQAARSVNIGIEAPVKKKNGDVVSTHGAQVLLSSPKDDKIHWMGMQEATSDNYTAALPKIIKGQNP</sequence>
<proteinExistence type="inferred from homology"/>
<evidence type="ECO:0000256" key="1">
    <source>
        <dbReference type="ARBA" id="ARBA00010996"/>
    </source>
</evidence>
<organism evidence="5 6">
    <name type="scientific">Streptomyces noursei</name>
    <name type="common">Streptomyces albulus</name>
    <dbReference type="NCBI Taxonomy" id="1971"/>
    <lineage>
        <taxon>Bacteria</taxon>
        <taxon>Bacillati</taxon>
        <taxon>Actinomycetota</taxon>
        <taxon>Actinomycetes</taxon>
        <taxon>Kitasatosporales</taxon>
        <taxon>Streptomycetaceae</taxon>
        <taxon>Streptomyces</taxon>
    </lineage>
</organism>
<protein>
    <submittedName>
        <fullName evidence="5">SCO family protein</fullName>
    </submittedName>
</protein>
<dbReference type="SUPFAM" id="SSF52833">
    <property type="entry name" value="Thioredoxin-like"/>
    <property type="match status" value="1"/>
</dbReference>
<dbReference type="InterPro" id="IPR003782">
    <property type="entry name" value="SCO1/SenC"/>
</dbReference>
<feature type="disulfide bond" description="Redox-active" evidence="4">
    <location>
        <begin position="88"/>
        <end position="92"/>
    </location>
</feature>
<dbReference type="Proteomes" id="UP000288351">
    <property type="component" value="Unassembled WGS sequence"/>
</dbReference>
<dbReference type="CDD" id="cd02968">
    <property type="entry name" value="SCO"/>
    <property type="match status" value="1"/>
</dbReference>
<dbReference type="Gene3D" id="3.40.30.10">
    <property type="entry name" value="Glutaredoxin"/>
    <property type="match status" value="1"/>
</dbReference>
<feature type="binding site" evidence="3">
    <location>
        <position position="88"/>
    </location>
    <ligand>
        <name>Cu cation</name>
        <dbReference type="ChEBI" id="CHEBI:23378"/>
    </ligand>
</feature>
<gene>
    <name evidence="5" type="ORF">SALB_05166</name>
</gene>
<dbReference type="InterPro" id="IPR036249">
    <property type="entry name" value="Thioredoxin-like_sf"/>
</dbReference>
<dbReference type="STRING" id="68570.DC74_4311"/>
<dbReference type="InterPro" id="IPR013766">
    <property type="entry name" value="Thioredoxin_domain"/>
</dbReference>
<keyword evidence="3" id="KW-0479">Metal-binding</keyword>
<evidence type="ECO:0000256" key="4">
    <source>
        <dbReference type="PIRSR" id="PIRSR603782-2"/>
    </source>
</evidence>
<dbReference type="PANTHER" id="PTHR12151:SF25">
    <property type="entry name" value="LINALOOL DEHYDRATASE_ISOMERASE DOMAIN-CONTAINING PROTEIN"/>
    <property type="match status" value="1"/>
</dbReference>
<keyword evidence="4" id="KW-1015">Disulfide bond</keyword>